<keyword evidence="7" id="KW-1185">Reference proteome</keyword>
<dbReference type="GO" id="GO:0005829">
    <property type="term" value="C:cytosol"/>
    <property type="evidence" value="ECO:0007669"/>
    <property type="project" value="TreeGrafter"/>
</dbReference>
<evidence type="ECO:0000256" key="5">
    <source>
        <dbReference type="SAM" id="MobiDB-lite"/>
    </source>
</evidence>
<comment type="subcellular location">
    <subcellularLocation>
        <location evidence="1">Lipid droplet</location>
    </subcellularLocation>
</comment>
<feature type="compositionally biased region" description="Basic and acidic residues" evidence="5">
    <location>
        <begin position="413"/>
        <end position="435"/>
    </location>
</feature>
<reference evidence="6 7" key="1">
    <citation type="submission" date="2019-09" db="EMBL/GenBank/DDBJ databases">
        <title>Bird 10,000 Genomes (B10K) Project - Family phase.</title>
        <authorList>
            <person name="Zhang G."/>
        </authorList>
    </citation>
    <scope>NUCLEOTIDE SEQUENCE [LARGE SCALE GENOMIC DNA]</scope>
    <source>
        <strain evidence="6">B10K-CU-031-02</strain>
        <tissue evidence="6">Muscle</tissue>
    </source>
</reference>
<feature type="region of interest" description="Disordered" evidence="5">
    <location>
        <begin position="407"/>
        <end position="435"/>
    </location>
</feature>
<dbReference type="PANTHER" id="PTHR14024">
    <property type="entry name" value="PERILIPIN"/>
    <property type="match status" value="1"/>
</dbReference>
<dbReference type="InterPro" id="IPR004279">
    <property type="entry name" value="Perilipin"/>
</dbReference>
<comment type="caution">
    <text evidence="6">The sequence shown here is derived from an EMBL/GenBank/DDBJ whole genome shotgun (WGS) entry which is preliminary data.</text>
</comment>
<sequence>LTSFSLKQNIVSRVVNLPLVSSTYDMVSTAYITTKDNHPYLKSVCEIAEKGVKTITSVAMTSAMPIIQKLEPQIVVANNYACIGLDKIEERLPILNQPTDKVVANAKDVVVGARDAVTTTVTGAKETVAHTITGVVGKTKEAMQDSVEMTKSVVNGSINTVLGSRVVQMVSSGVDSALTRSETLVDQYLPLTEAELEKEAAKVEGFEVGVQKPGYYIRLGSLSSKVRMRAYQQALNKVKDTKQKSQETISQLHHTVNLIEYARRNMNSANQKLLDAQEKLYQSWIEWKKNTGQNDDELRNAEHIESRTLAIARSLTQQLQTTCLALVSSLQGLPQNVQDKVYSVGSMAGDVYQSFRSASSFQELSDSFLATSKGQLKKMKESLDDVMDYLVNNTPLNWLVGPFYPQLPGPQHAESKDEGEKNSSQKDKQPEHTTE</sequence>
<dbReference type="PIRSF" id="PIRSF036881">
    <property type="entry name" value="PAT"/>
    <property type="match status" value="1"/>
</dbReference>
<feature type="non-terminal residue" evidence="6">
    <location>
        <position position="1"/>
    </location>
</feature>
<organism evidence="6 7">
    <name type="scientific">Ceuthmochares aereus</name>
    <dbReference type="NCBI Taxonomy" id="1961834"/>
    <lineage>
        <taxon>Eukaryota</taxon>
        <taxon>Metazoa</taxon>
        <taxon>Chordata</taxon>
        <taxon>Craniata</taxon>
        <taxon>Vertebrata</taxon>
        <taxon>Euteleostomi</taxon>
        <taxon>Archelosauria</taxon>
        <taxon>Archosauria</taxon>
        <taxon>Dinosauria</taxon>
        <taxon>Saurischia</taxon>
        <taxon>Theropoda</taxon>
        <taxon>Coelurosauria</taxon>
        <taxon>Aves</taxon>
        <taxon>Neognathae</taxon>
        <taxon>Neoaves</taxon>
        <taxon>Otidimorphae</taxon>
        <taxon>Cuculiformes</taxon>
        <taxon>Cuculidae</taxon>
        <taxon>Ceuthmochares</taxon>
    </lineage>
</organism>
<dbReference type="Gene3D" id="1.20.120.340">
    <property type="entry name" value="Flagellar protein FliS"/>
    <property type="match status" value="1"/>
</dbReference>
<feature type="coiled-coil region" evidence="4">
    <location>
        <begin position="228"/>
        <end position="279"/>
    </location>
</feature>
<dbReference type="AlphaFoldDB" id="A0A7L4K8S3"/>
<dbReference type="PANTHER" id="PTHR14024:SF25">
    <property type="entry name" value="PERILIPIN-2"/>
    <property type="match status" value="1"/>
</dbReference>
<keyword evidence="4" id="KW-0175">Coiled coil</keyword>
<dbReference type="OrthoDB" id="376826at2759"/>
<comment type="similarity">
    <text evidence="2">Belongs to the perilipin family.</text>
</comment>
<evidence type="ECO:0000313" key="6">
    <source>
        <dbReference type="EMBL" id="NXY49312.1"/>
    </source>
</evidence>
<dbReference type="GO" id="GO:0005811">
    <property type="term" value="C:lipid droplet"/>
    <property type="evidence" value="ECO:0007669"/>
    <property type="project" value="UniProtKB-SubCell"/>
</dbReference>
<name>A0A7L4K8S3_9AVES</name>
<keyword evidence="3" id="KW-0551">Lipid droplet</keyword>
<dbReference type="Gene3D" id="3.30.720.170">
    <property type="entry name" value="Perilipin, alpha-beta domain"/>
    <property type="match status" value="1"/>
</dbReference>
<evidence type="ECO:0000256" key="4">
    <source>
        <dbReference type="SAM" id="Coils"/>
    </source>
</evidence>
<dbReference type="GO" id="GO:0010890">
    <property type="term" value="P:positive regulation of triglyceride storage"/>
    <property type="evidence" value="ECO:0007669"/>
    <property type="project" value="TreeGrafter"/>
</dbReference>
<evidence type="ECO:0000313" key="7">
    <source>
        <dbReference type="Proteomes" id="UP000519239"/>
    </source>
</evidence>
<evidence type="ECO:0000256" key="3">
    <source>
        <dbReference type="ARBA" id="ARBA00022677"/>
    </source>
</evidence>
<proteinExistence type="inferred from homology"/>
<accession>A0A7L4K8S3</accession>
<gene>
    <name evidence="6" type="primary">Plin2</name>
    <name evidence="6" type="ORF">CEUAER_R04275</name>
</gene>
<evidence type="ECO:0000256" key="2">
    <source>
        <dbReference type="ARBA" id="ARBA00006311"/>
    </source>
</evidence>
<dbReference type="SUPFAM" id="SSF109775">
    <property type="entry name" value="Mannose-6-phosphate receptor binding protein 1 (Tip47), C-terminal domain"/>
    <property type="match status" value="1"/>
</dbReference>
<dbReference type="GO" id="GO:0019915">
    <property type="term" value="P:lipid storage"/>
    <property type="evidence" value="ECO:0007669"/>
    <property type="project" value="TreeGrafter"/>
</dbReference>
<dbReference type="EMBL" id="VWPQ01008895">
    <property type="protein sequence ID" value="NXY49312.1"/>
    <property type="molecule type" value="Genomic_DNA"/>
</dbReference>
<protein>
    <submittedName>
        <fullName evidence="6">PLIN2 protein</fullName>
    </submittedName>
</protein>
<dbReference type="Proteomes" id="UP000519239">
    <property type="component" value="Unassembled WGS sequence"/>
</dbReference>
<evidence type="ECO:0000256" key="1">
    <source>
        <dbReference type="ARBA" id="ARBA00004502"/>
    </source>
</evidence>
<dbReference type="Pfam" id="PF03036">
    <property type="entry name" value="Perilipin"/>
    <property type="match status" value="1"/>
</dbReference>
<feature type="non-terminal residue" evidence="6">
    <location>
        <position position="435"/>
    </location>
</feature>